<name>A0ABT7Y2R4_9VIBR</name>
<evidence type="ECO:0000256" key="1">
    <source>
        <dbReference type="ARBA" id="ARBA00004141"/>
    </source>
</evidence>
<evidence type="ECO:0000256" key="3">
    <source>
        <dbReference type="ARBA" id="ARBA00022692"/>
    </source>
</evidence>
<dbReference type="RefSeq" id="WP_289962309.1">
    <property type="nucleotide sequence ID" value="NZ_JAUEOZ010000001.1"/>
</dbReference>
<dbReference type="Pfam" id="PF07947">
    <property type="entry name" value="YhhN"/>
    <property type="match status" value="1"/>
</dbReference>
<proteinExistence type="inferred from homology"/>
<organism evidence="7 8">
    <name type="scientific">Vibrio agarivorans</name>
    <dbReference type="NCBI Taxonomy" id="153622"/>
    <lineage>
        <taxon>Bacteria</taxon>
        <taxon>Pseudomonadati</taxon>
        <taxon>Pseudomonadota</taxon>
        <taxon>Gammaproteobacteria</taxon>
        <taxon>Vibrionales</taxon>
        <taxon>Vibrionaceae</taxon>
        <taxon>Vibrio</taxon>
    </lineage>
</organism>
<evidence type="ECO:0000256" key="2">
    <source>
        <dbReference type="ARBA" id="ARBA00007375"/>
    </source>
</evidence>
<accession>A0ABT7Y2R4</accession>
<dbReference type="EMBL" id="JAUEOZ010000001">
    <property type="protein sequence ID" value="MDN2482336.1"/>
    <property type="molecule type" value="Genomic_DNA"/>
</dbReference>
<keyword evidence="4 6" id="KW-1133">Transmembrane helix</keyword>
<evidence type="ECO:0000256" key="6">
    <source>
        <dbReference type="SAM" id="Phobius"/>
    </source>
</evidence>
<keyword evidence="5 6" id="KW-0472">Membrane</keyword>
<evidence type="ECO:0000313" key="8">
    <source>
        <dbReference type="Proteomes" id="UP001169719"/>
    </source>
</evidence>
<feature type="transmembrane region" description="Helical" evidence="6">
    <location>
        <begin position="77"/>
        <end position="95"/>
    </location>
</feature>
<keyword evidence="3 6" id="KW-0812">Transmembrane</keyword>
<dbReference type="Proteomes" id="UP001169719">
    <property type="component" value="Unassembled WGS sequence"/>
</dbReference>
<feature type="transmembrane region" description="Helical" evidence="6">
    <location>
        <begin position="128"/>
        <end position="152"/>
    </location>
</feature>
<protein>
    <submittedName>
        <fullName evidence="7">Lysoplasmalogenase family protein</fullName>
    </submittedName>
</protein>
<comment type="subcellular location">
    <subcellularLocation>
        <location evidence="1">Membrane</location>
        <topology evidence="1">Multi-pass membrane protein</topology>
    </subcellularLocation>
</comment>
<sequence length="207" mass="22483">MWFWSTVALSGFLGSEAALGRKPVQAALFKALAFACLLFAAVTVESLPSLLLFAISAGLVFGAVADIAFFVRRRLKLSYLAFIVSQLFYSSAFWFQVEGPILLWLPALLFAIAIVSFLLLLPRIDSTLFPTAITGFVAVQLACAAGEVWRVSPNCADLLGFLGCLLMPITVTLLSLRSQKASIWQDHRLVSSLFLMANAFIVASVLN</sequence>
<evidence type="ECO:0000313" key="7">
    <source>
        <dbReference type="EMBL" id="MDN2482336.1"/>
    </source>
</evidence>
<reference evidence="7" key="1">
    <citation type="submission" date="2024-05" db="EMBL/GenBank/DDBJ databases">
        <title>Genome Sequences of Four Agar- Degrading Marine Bacteria.</title>
        <authorList>
            <person name="Phillips E.K."/>
            <person name="Shaffer J.C."/>
            <person name="Henson M.W."/>
            <person name="Temperton B."/>
            <person name="Thrash C.J."/>
            <person name="Martin M.O."/>
        </authorList>
    </citation>
    <scope>NUCLEOTIDE SEQUENCE</scope>
    <source>
        <strain evidence="7">EKP203</strain>
    </source>
</reference>
<comment type="similarity">
    <text evidence="2">Belongs to the TMEM86 family.</text>
</comment>
<evidence type="ECO:0000256" key="5">
    <source>
        <dbReference type="ARBA" id="ARBA00023136"/>
    </source>
</evidence>
<feature type="transmembrane region" description="Helical" evidence="6">
    <location>
        <begin position="188"/>
        <end position="206"/>
    </location>
</feature>
<gene>
    <name evidence="7" type="ORF">QWJ08_13305</name>
</gene>
<comment type="caution">
    <text evidence="7">The sequence shown here is derived from an EMBL/GenBank/DDBJ whole genome shotgun (WGS) entry which is preliminary data.</text>
</comment>
<evidence type="ECO:0000256" key="4">
    <source>
        <dbReference type="ARBA" id="ARBA00022989"/>
    </source>
</evidence>
<feature type="transmembrane region" description="Helical" evidence="6">
    <location>
        <begin position="158"/>
        <end position="176"/>
    </location>
</feature>
<keyword evidence="8" id="KW-1185">Reference proteome</keyword>
<dbReference type="InterPro" id="IPR012506">
    <property type="entry name" value="TMEM86B-like"/>
</dbReference>
<feature type="transmembrane region" description="Helical" evidence="6">
    <location>
        <begin position="50"/>
        <end position="70"/>
    </location>
</feature>
<feature type="transmembrane region" description="Helical" evidence="6">
    <location>
        <begin position="101"/>
        <end position="121"/>
    </location>
</feature>